<dbReference type="EMBL" id="CP158293">
    <property type="protein sequence ID" value="XBV47214.1"/>
    <property type="molecule type" value="Genomic_DNA"/>
</dbReference>
<geneLocation type="plasmid" evidence="1">
    <name>plasmindA</name>
</geneLocation>
<dbReference type="InterPro" id="IPR049585">
    <property type="entry name" value="CdiI_EcoliA0-like"/>
</dbReference>
<dbReference type="AlphaFoldDB" id="A0AAU7U2H7"/>
<protein>
    <submittedName>
        <fullName evidence="1">Uncharacterized protein</fullName>
    </submittedName>
</protein>
<sequence length="133" mass="15072">MTMFDECREALGSSFYMVQKDSEKEAINILHGFPLVGGSISWTEIEHVDLFEPHEILNFSGLAEDMVYVLADDASIPLFATKISSFIENIYDVISLSPRIFIFNDKIIIQPLFPDDKIRLGFKKTSSLANLHL</sequence>
<organism evidence="1">
    <name type="scientific">Pantoea sp. BJ2</name>
    <dbReference type="NCBI Taxonomy" id="3141322"/>
    <lineage>
        <taxon>Bacteria</taxon>
        <taxon>Pseudomonadati</taxon>
        <taxon>Pseudomonadota</taxon>
        <taxon>Gammaproteobacteria</taxon>
        <taxon>Enterobacterales</taxon>
        <taxon>Erwiniaceae</taxon>
        <taxon>Pantoea</taxon>
    </lineage>
</organism>
<dbReference type="CDD" id="cd20693">
    <property type="entry name" value="CdiI_EcoliA0-like"/>
    <property type="match status" value="1"/>
</dbReference>
<proteinExistence type="predicted"/>
<dbReference type="RefSeq" id="WP_222234083.1">
    <property type="nucleotide sequence ID" value="NZ_CP158293.1"/>
</dbReference>
<gene>
    <name evidence="1" type="ORF">AAF463_20350</name>
</gene>
<evidence type="ECO:0000313" key="1">
    <source>
        <dbReference type="EMBL" id="XBV47214.1"/>
    </source>
</evidence>
<dbReference type="Pfam" id="PF24172">
    <property type="entry name" value="CdiI_ImmP"/>
    <property type="match status" value="1"/>
</dbReference>
<accession>A0AAU7U2H7</accession>
<reference evidence="1" key="1">
    <citation type="submission" date="2024-06" db="EMBL/GenBank/DDBJ databases">
        <title>Multiomics insights into the TNT degradation mechanism by Pantoea sp. BJ2 isolated from an ammunition destruction site.</title>
        <authorList>
            <person name="Luo J."/>
        </authorList>
    </citation>
    <scope>NUCLEOTIDE SEQUENCE</scope>
    <source>
        <strain evidence="1">BJ2</strain>
        <plasmid evidence="1">plasmindA</plasmid>
    </source>
</reference>
<name>A0AAU7U2H7_9GAMM</name>
<keyword evidence="1" id="KW-0614">Plasmid</keyword>